<gene>
    <name evidence="1" type="ORF">GCM10007380_09250</name>
</gene>
<dbReference type="OrthoDB" id="2453098at2"/>
<protein>
    <recommendedName>
        <fullName evidence="3">Lipoprotein</fullName>
    </recommendedName>
</protein>
<organism evidence="1 2">
    <name type="scientific">Gottfriedia solisilvae</name>
    <dbReference type="NCBI Taxonomy" id="1516104"/>
    <lineage>
        <taxon>Bacteria</taxon>
        <taxon>Bacillati</taxon>
        <taxon>Bacillota</taxon>
        <taxon>Bacilli</taxon>
        <taxon>Bacillales</taxon>
        <taxon>Bacillaceae</taxon>
        <taxon>Gottfriedia</taxon>
    </lineage>
</organism>
<dbReference type="Proteomes" id="UP000626244">
    <property type="component" value="Unassembled WGS sequence"/>
</dbReference>
<sequence length="273" mass="31543">MKNIKKIIQIIILSTSTLILSGCFSKEHMYKPVKDYLKANYGLTENIKIVSATNYWLAGVDHSVFIKISKPYHAYIDLQADFDSLEVIPEEGDDVYLEIFKGAYIEQHSEVIKFSNHLIEKYKLVSPQQHVNDEVNDEAKARAADLYYLHINIGGKTQKSRLIEQFKKSQKIDTTSILATIVKRVPEVETYHMGIVNFTYEYKVTNKKRNVPNSKVLAEEFKRSKLLQKGLYCIEIQVEDKEGYSDDEHSSYSLFRVDDNGNYTLIPVRSNNR</sequence>
<name>A0A8J3F098_9BACI</name>
<proteinExistence type="predicted"/>
<dbReference type="AlphaFoldDB" id="A0A8J3F098"/>
<dbReference type="EMBL" id="BMHB01000001">
    <property type="protein sequence ID" value="GGI11719.1"/>
    <property type="molecule type" value="Genomic_DNA"/>
</dbReference>
<accession>A0A8J3F098</accession>
<dbReference type="RefSeq" id="WP_087999159.1">
    <property type="nucleotide sequence ID" value="NZ_NETJ01000002.1"/>
</dbReference>
<comment type="caution">
    <text evidence="1">The sequence shown here is derived from an EMBL/GenBank/DDBJ whole genome shotgun (WGS) entry which is preliminary data.</text>
</comment>
<keyword evidence="2" id="KW-1185">Reference proteome</keyword>
<dbReference type="PROSITE" id="PS51257">
    <property type="entry name" value="PROKAR_LIPOPROTEIN"/>
    <property type="match status" value="1"/>
</dbReference>
<evidence type="ECO:0008006" key="3">
    <source>
        <dbReference type="Google" id="ProtNLM"/>
    </source>
</evidence>
<reference evidence="2" key="1">
    <citation type="journal article" date="2019" name="Int. J. Syst. Evol. Microbiol.">
        <title>The Global Catalogue of Microorganisms (GCM) 10K type strain sequencing project: providing services to taxonomists for standard genome sequencing and annotation.</title>
        <authorList>
            <consortium name="The Broad Institute Genomics Platform"/>
            <consortium name="The Broad Institute Genome Sequencing Center for Infectious Disease"/>
            <person name="Wu L."/>
            <person name="Ma J."/>
        </authorList>
    </citation>
    <scope>NUCLEOTIDE SEQUENCE [LARGE SCALE GENOMIC DNA]</scope>
    <source>
        <strain evidence="2">CGMCC 1.14993</strain>
    </source>
</reference>
<evidence type="ECO:0000313" key="2">
    <source>
        <dbReference type="Proteomes" id="UP000626244"/>
    </source>
</evidence>
<evidence type="ECO:0000313" key="1">
    <source>
        <dbReference type="EMBL" id="GGI11719.1"/>
    </source>
</evidence>